<feature type="compositionally biased region" description="Basic and acidic residues" evidence="1">
    <location>
        <begin position="659"/>
        <end position="668"/>
    </location>
</feature>
<feature type="compositionally biased region" description="Basic and acidic residues" evidence="1">
    <location>
        <begin position="263"/>
        <end position="285"/>
    </location>
</feature>
<dbReference type="PROSITE" id="PS51257">
    <property type="entry name" value="PROKAR_LIPOPROTEIN"/>
    <property type="match status" value="1"/>
</dbReference>
<reference evidence="4" key="1">
    <citation type="submission" date="2025-08" db="UniProtKB">
        <authorList>
            <consortium name="RefSeq"/>
        </authorList>
    </citation>
    <scope>IDENTIFICATION</scope>
    <source>
        <tissue evidence="4">Whole body</tissue>
    </source>
</reference>
<feature type="compositionally biased region" description="Basic and acidic residues" evidence="1">
    <location>
        <begin position="229"/>
        <end position="250"/>
    </location>
</feature>
<feature type="compositionally biased region" description="Basic and acidic residues" evidence="1">
    <location>
        <begin position="688"/>
        <end position="713"/>
    </location>
</feature>
<gene>
    <name evidence="4" type="primary">LOC135194235</name>
</gene>
<evidence type="ECO:0000313" key="3">
    <source>
        <dbReference type="Proteomes" id="UP001652626"/>
    </source>
</evidence>
<feature type="region of interest" description="Disordered" evidence="1">
    <location>
        <begin position="166"/>
        <end position="315"/>
    </location>
</feature>
<keyword evidence="2" id="KW-0732">Signal</keyword>
<organism evidence="3 4">
    <name type="scientific">Vanessa tameamea</name>
    <name type="common">Kamehameha butterfly</name>
    <dbReference type="NCBI Taxonomy" id="334116"/>
    <lineage>
        <taxon>Eukaryota</taxon>
        <taxon>Metazoa</taxon>
        <taxon>Ecdysozoa</taxon>
        <taxon>Arthropoda</taxon>
        <taxon>Hexapoda</taxon>
        <taxon>Insecta</taxon>
        <taxon>Pterygota</taxon>
        <taxon>Neoptera</taxon>
        <taxon>Endopterygota</taxon>
        <taxon>Lepidoptera</taxon>
        <taxon>Glossata</taxon>
        <taxon>Ditrysia</taxon>
        <taxon>Papilionoidea</taxon>
        <taxon>Nymphalidae</taxon>
        <taxon>Nymphalinae</taxon>
        <taxon>Vanessa</taxon>
    </lineage>
</organism>
<evidence type="ECO:0000256" key="2">
    <source>
        <dbReference type="SAM" id="SignalP"/>
    </source>
</evidence>
<keyword evidence="3" id="KW-1185">Reference proteome</keyword>
<dbReference type="GeneID" id="135194235"/>
<feature type="compositionally biased region" description="Basic residues" evidence="1">
    <location>
        <begin position="288"/>
        <end position="299"/>
    </location>
</feature>
<feature type="compositionally biased region" description="Basic and acidic residues" evidence="1">
    <location>
        <begin position="722"/>
        <end position="754"/>
    </location>
</feature>
<evidence type="ECO:0000256" key="1">
    <source>
        <dbReference type="SAM" id="MobiDB-lite"/>
    </source>
</evidence>
<feature type="compositionally biased region" description="Basic residues" evidence="1">
    <location>
        <begin position="207"/>
        <end position="228"/>
    </location>
</feature>
<accession>A0ABM4AW84</accession>
<protein>
    <submittedName>
        <fullName evidence="4">MATH and LRR domain-containing protein PFE0570w-like</fullName>
    </submittedName>
</protein>
<sequence length="821" mass="95412">MMYKLFVICILKCLTLVATNPLQGLQSCPQVKYVQNYGQLDGPLIPTNYKPYQQQLMVQNQITPTIQTIPYLHDEQISRLYYKVQPIPTINAFADVNTRVYDQNGIEIARYAANPAGAAPNVVNNYIIVPPEYFKLNQSIPSENLYYPYQKKGLKDDTDIKNNDYTEKEKHKKNKRNEHSFEKHAYVDNNNNDKPKSDKQNNDVPKKKAKRIGSKMNKSKRKSSKKNKNKGEELEVPKVIDEDDVVPDKQRTHRSKLKALENQNDKEIEENRESKIKRRKSDDSSKTVNKKIQKKKKIKPTQEESMDSQPKEDLQDDINLKISPNEITKKTADVDVCFDINEECADLESRRTRNNCYDRKCNNNNHHHHYHNNNQQNVQRDFPANIASYLNSIMSMPQLNTNYFNAMGNFPYNFNYLYQIPPQSKSRSNESNKKRKKGKKKQKTNNSSKDEKQCANQHQVEEVTSDDCEKVVELTPQFIEIEQINEPIIPEVTSQNIERNEDKTVKDSKKKDFEKEIRVIEPIENNKPKIIELSPELIEPPPELIELPPEVIESPAEIIEPLSEIIKHTSEIIKPSNIYISDDSAETLYVAPVLGPDESLYVAPMIGGETIPFFDDNDVFDEYYPDFTSDNIYLSKEDYELNNFHDRYYYASDNKAEMSREKRKYEHVKGKKMRKSNDAHNNKQTVKNTKDKKNTQQHKDTLKDKENSSEVKFRIPPPLEFPDFKTEMVNKDRDDPRIQDEHNKNEHKNDMSKDVDHDNQVETVFAHSKVVKYGAPPNTEETALFNLTPTNIDDDEKILFSRDGDTTVVIARSLGYSDGYY</sequence>
<feature type="chain" id="PRO_5045074855" evidence="2">
    <location>
        <begin position="20"/>
        <end position="821"/>
    </location>
</feature>
<feature type="region of interest" description="Disordered" evidence="1">
    <location>
        <begin position="659"/>
        <end position="754"/>
    </location>
</feature>
<evidence type="ECO:0000313" key="4">
    <source>
        <dbReference type="RefSeq" id="XP_064075563.1"/>
    </source>
</evidence>
<dbReference type="RefSeq" id="XP_064075563.1">
    <property type="nucleotide sequence ID" value="XM_064219493.1"/>
</dbReference>
<dbReference type="Proteomes" id="UP001652626">
    <property type="component" value="Chromosome 28"/>
</dbReference>
<feature type="signal peptide" evidence="2">
    <location>
        <begin position="1"/>
        <end position="19"/>
    </location>
</feature>
<feature type="compositionally biased region" description="Basic residues" evidence="1">
    <location>
        <begin position="433"/>
        <end position="443"/>
    </location>
</feature>
<feature type="region of interest" description="Disordered" evidence="1">
    <location>
        <begin position="422"/>
        <end position="466"/>
    </location>
</feature>
<proteinExistence type="predicted"/>
<name>A0ABM4AW84_VANTA</name>
<feature type="compositionally biased region" description="Basic and acidic residues" evidence="1">
    <location>
        <begin position="177"/>
        <end position="206"/>
    </location>
</feature>